<evidence type="ECO:0000313" key="2">
    <source>
        <dbReference type="Proteomes" id="UP001596540"/>
    </source>
</evidence>
<gene>
    <name evidence="1" type="ORF">ACFQRF_27075</name>
</gene>
<evidence type="ECO:0000313" key="1">
    <source>
        <dbReference type="EMBL" id="MFC7331411.1"/>
    </source>
</evidence>
<comment type="caution">
    <text evidence="1">The sequence shown here is derived from an EMBL/GenBank/DDBJ whole genome shotgun (WGS) entry which is preliminary data.</text>
</comment>
<accession>A0ABW2KN21</accession>
<reference evidence="2" key="1">
    <citation type="journal article" date="2019" name="Int. J. Syst. Evol. Microbiol.">
        <title>The Global Catalogue of Microorganisms (GCM) 10K type strain sequencing project: providing services to taxonomists for standard genome sequencing and annotation.</title>
        <authorList>
            <consortium name="The Broad Institute Genomics Platform"/>
            <consortium name="The Broad Institute Genome Sequencing Center for Infectious Disease"/>
            <person name="Wu L."/>
            <person name="Ma J."/>
        </authorList>
    </citation>
    <scope>NUCLEOTIDE SEQUENCE [LARGE SCALE GENOMIC DNA]</scope>
    <source>
        <strain evidence="2">CGMCC 4.7382</strain>
    </source>
</reference>
<proteinExistence type="predicted"/>
<dbReference type="RefSeq" id="WP_379874234.1">
    <property type="nucleotide sequence ID" value="NZ_JBHTBH010000020.1"/>
</dbReference>
<organism evidence="1 2">
    <name type="scientific">Marinactinospora rubrisoli</name>
    <dbReference type="NCBI Taxonomy" id="2715399"/>
    <lineage>
        <taxon>Bacteria</taxon>
        <taxon>Bacillati</taxon>
        <taxon>Actinomycetota</taxon>
        <taxon>Actinomycetes</taxon>
        <taxon>Streptosporangiales</taxon>
        <taxon>Nocardiopsidaceae</taxon>
        <taxon>Marinactinospora</taxon>
    </lineage>
</organism>
<sequence length="141" mass="16139">MIENRQGTMLAFATRMDEARWCLSTTEMAAQLAGALFKRADSLHIDPDVLVMEAEGYWQHMSQQRSNEDKDRDSFIHLRPTVDEERWQALDDLLTNKTPQEGEVTFPLADFLADVMYYSELVTGDEHELIEEGRSLAGLSK</sequence>
<protein>
    <submittedName>
        <fullName evidence="1">Uncharacterized protein</fullName>
    </submittedName>
</protein>
<dbReference type="EMBL" id="JBHTBH010000020">
    <property type="protein sequence ID" value="MFC7331411.1"/>
    <property type="molecule type" value="Genomic_DNA"/>
</dbReference>
<dbReference type="Proteomes" id="UP001596540">
    <property type="component" value="Unassembled WGS sequence"/>
</dbReference>
<name>A0ABW2KN21_9ACTN</name>
<keyword evidence="2" id="KW-1185">Reference proteome</keyword>